<evidence type="ECO:0000313" key="3">
    <source>
        <dbReference type="Proteomes" id="UP000637628"/>
    </source>
</evidence>
<dbReference type="Gene3D" id="3.10.180.10">
    <property type="entry name" value="2,3-Dihydroxybiphenyl 1,2-Dioxygenase, domain 1"/>
    <property type="match status" value="1"/>
</dbReference>
<dbReference type="EMBL" id="BOML01000013">
    <property type="protein sequence ID" value="GIE00041.1"/>
    <property type="molecule type" value="Genomic_DNA"/>
</dbReference>
<protein>
    <recommendedName>
        <fullName evidence="1">VOC domain-containing protein</fullName>
    </recommendedName>
</protein>
<dbReference type="InterPro" id="IPR037523">
    <property type="entry name" value="VOC_core"/>
</dbReference>
<evidence type="ECO:0000259" key="1">
    <source>
        <dbReference type="PROSITE" id="PS51819"/>
    </source>
</evidence>
<gene>
    <name evidence="2" type="ORF">Adu01nite_13910</name>
</gene>
<feature type="domain" description="VOC" evidence="1">
    <location>
        <begin position="4"/>
        <end position="141"/>
    </location>
</feature>
<reference evidence="2 3" key="1">
    <citation type="submission" date="2021-01" db="EMBL/GenBank/DDBJ databases">
        <title>Whole genome shotgun sequence of Actinoplanes durhamensis NBRC 14914.</title>
        <authorList>
            <person name="Komaki H."/>
            <person name="Tamura T."/>
        </authorList>
    </citation>
    <scope>NUCLEOTIDE SEQUENCE [LARGE SCALE GENOMIC DNA]</scope>
    <source>
        <strain evidence="2 3">NBRC 14914</strain>
    </source>
</reference>
<dbReference type="InterPro" id="IPR029068">
    <property type="entry name" value="Glyas_Bleomycin-R_OHBP_Dase"/>
</dbReference>
<comment type="caution">
    <text evidence="2">The sequence shown here is derived from an EMBL/GenBank/DDBJ whole genome shotgun (WGS) entry which is preliminary data.</text>
</comment>
<dbReference type="Pfam" id="PF00903">
    <property type="entry name" value="Glyoxalase"/>
    <property type="match status" value="1"/>
</dbReference>
<organism evidence="2 3">
    <name type="scientific">Paractinoplanes durhamensis</name>
    <dbReference type="NCBI Taxonomy" id="113563"/>
    <lineage>
        <taxon>Bacteria</taxon>
        <taxon>Bacillati</taxon>
        <taxon>Actinomycetota</taxon>
        <taxon>Actinomycetes</taxon>
        <taxon>Micromonosporales</taxon>
        <taxon>Micromonosporaceae</taxon>
        <taxon>Paractinoplanes</taxon>
    </lineage>
</organism>
<keyword evidence="3" id="KW-1185">Reference proteome</keyword>
<proteinExistence type="predicted"/>
<dbReference type="RefSeq" id="WP_239132191.1">
    <property type="nucleotide sequence ID" value="NZ_BAAATX010000015.1"/>
</dbReference>
<name>A0ABQ3YR27_9ACTN</name>
<dbReference type="Proteomes" id="UP000637628">
    <property type="component" value="Unassembled WGS sequence"/>
</dbReference>
<evidence type="ECO:0000313" key="2">
    <source>
        <dbReference type="EMBL" id="GIE00041.1"/>
    </source>
</evidence>
<dbReference type="InterPro" id="IPR004360">
    <property type="entry name" value="Glyas_Fos-R_dOase_dom"/>
</dbReference>
<accession>A0ABQ3YR27</accession>
<dbReference type="PROSITE" id="PS51819">
    <property type="entry name" value="VOC"/>
    <property type="match status" value="1"/>
</dbReference>
<sequence length="160" mass="17102">MDFKLEVIVIPVSDIDRAKAFYLSLGFRQDADFTGEGGFRLAQLTPPGSTASIIIGGPEVTEAAPGSVRGLHLIVDDIEKARAELVTAGVDASEIFHDAGGVFHHAGTKNRVAGLAPGRATYGSFVSFTDPDGNEFLLQEITTRLAGRVEEVVYRNARDL</sequence>
<dbReference type="SUPFAM" id="SSF54593">
    <property type="entry name" value="Glyoxalase/Bleomycin resistance protein/Dihydroxybiphenyl dioxygenase"/>
    <property type="match status" value="1"/>
</dbReference>